<dbReference type="Gene3D" id="3.60.21.10">
    <property type="match status" value="1"/>
</dbReference>
<accession>A0A5C3KWA4</accession>
<keyword evidence="4 6" id="KW-0547">Nucleotide-binding</keyword>
<dbReference type="OrthoDB" id="7722975at2759"/>
<dbReference type="InterPro" id="IPR029052">
    <property type="entry name" value="Metallo-depent_PP-like"/>
</dbReference>
<evidence type="ECO:0000256" key="6">
    <source>
        <dbReference type="RuleBase" id="RU362119"/>
    </source>
</evidence>
<proteinExistence type="inferred from homology"/>
<dbReference type="Pfam" id="PF02872">
    <property type="entry name" value="5_nucleotid_C"/>
    <property type="match status" value="1"/>
</dbReference>
<dbReference type="GO" id="GO:0000166">
    <property type="term" value="F:nucleotide binding"/>
    <property type="evidence" value="ECO:0007669"/>
    <property type="project" value="UniProtKB-KW"/>
</dbReference>
<dbReference type="EMBL" id="ML210197">
    <property type="protein sequence ID" value="TFK24617.1"/>
    <property type="molecule type" value="Genomic_DNA"/>
</dbReference>
<evidence type="ECO:0000256" key="2">
    <source>
        <dbReference type="ARBA" id="ARBA00022723"/>
    </source>
</evidence>
<dbReference type="GO" id="GO:0009166">
    <property type="term" value="P:nucleotide catabolic process"/>
    <property type="evidence" value="ECO:0007669"/>
    <property type="project" value="InterPro"/>
</dbReference>
<reference evidence="9 10" key="1">
    <citation type="journal article" date="2019" name="Nat. Ecol. Evol.">
        <title>Megaphylogeny resolves global patterns of mushroom evolution.</title>
        <authorList>
            <person name="Varga T."/>
            <person name="Krizsan K."/>
            <person name="Foldi C."/>
            <person name="Dima B."/>
            <person name="Sanchez-Garcia M."/>
            <person name="Sanchez-Ramirez S."/>
            <person name="Szollosi G.J."/>
            <person name="Szarkandi J.G."/>
            <person name="Papp V."/>
            <person name="Albert L."/>
            <person name="Andreopoulos W."/>
            <person name="Angelini C."/>
            <person name="Antonin V."/>
            <person name="Barry K.W."/>
            <person name="Bougher N.L."/>
            <person name="Buchanan P."/>
            <person name="Buyck B."/>
            <person name="Bense V."/>
            <person name="Catcheside P."/>
            <person name="Chovatia M."/>
            <person name="Cooper J."/>
            <person name="Damon W."/>
            <person name="Desjardin D."/>
            <person name="Finy P."/>
            <person name="Geml J."/>
            <person name="Haridas S."/>
            <person name="Hughes K."/>
            <person name="Justo A."/>
            <person name="Karasinski D."/>
            <person name="Kautmanova I."/>
            <person name="Kiss B."/>
            <person name="Kocsube S."/>
            <person name="Kotiranta H."/>
            <person name="LaButti K.M."/>
            <person name="Lechner B.E."/>
            <person name="Liimatainen K."/>
            <person name="Lipzen A."/>
            <person name="Lukacs Z."/>
            <person name="Mihaltcheva S."/>
            <person name="Morgado L.N."/>
            <person name="Niskanen T."/>
            <person name="Noordeloos M.E."/>
            <person name="Ohm R.A."/>
            <person name="Ortiz-Santana B."/>
            <person name="Ovrebo C."/>
            <person name="Racz N."/>
            <person name="Riley R."/>
            <person name="Savchenko A."/>
            <person name="Shiryaev A."/>
            <person name="Soop K."/>
            <person name="Spirin V."/>
            <person name="Szebenyi C."/>
            <person name="Tomsovsky M."/>
            <person name="Tulloss R.E."/>
            <person name="Uehling J."/>
            <person name="Grigoriev I.V."/>
            <person name="Vagvolgyi C."/>
            <person name="Papp T."/>
            <person name="Martin F.M."/>
            <person name="Miettinen O."/>
            <person name="Hibbett D.S."/>
            <person name="Nagy L.G."/>
        </authorList>
    </citation>
    <scope>NUCLEOTIDE SEQUENCE [LARGE SCALE GENOMIC DNA]</scope>
    <source>
        <strain evidence="9 10">CBS 121175</strain>
    </source>
</reference>
<dbReference type="Proteomes" id="UP000307440">
    <property type="component" value="Unassembled WGS sequence"/>
</dbReference>
<keyword evidence="10" id="KW-1185">Reference proteome</keyword>
<dbReference type="PANTHER" id="PTHR11575">
    <property type="entry name" value="5'-NUCLEOTIDASE-RELATED"/>
    <property type="match status" value="1"/>
</dbReference>
<evidence type="ECO:0000256" key="3">
    <source>
        <dbReference type="ARBA" id="ARBA00022729"/>
    </source>
</evidence>
<dbReference type="InterPro" id="IPR008334">
    <property type="entry name" value="5'-Nucleotdase_C"/>
</dbReference>
<evidence type="ECO:0000256" key="1">
    <source>
        <dbReference type="ARBA" id="ARBA00006654"/>
    </source>
</evidence>
<dbReference type="Gene3D" id="3.90.780.10">
    <property type="entry name" value="5'-Nucleotidase, C-terminal domain"/>
    <property type="match status" value="1"/>
</dbReference>
<evidence type="ECO:0000313" key="10">
    <source>
        <dbReference type="Proteomes" id="UP000307440"/>
    </source>
</evidence>
<dbReference type="InterPro" id="IPR006146">
    <property type="entry name" value="5'-Nucleotdase_CS"/>
</dbReference>
<dbReference type="AlphaFoldDB" id="A0A5C3KWA4"/>
<evidence type="ECO:0000313" key="9">
    <source>
        <dbReference type="EMBL" id="TFK24617.1"/>
    </source>
</evidence>
<comment type="similarity">
    <text evidence="1 6">Belongs to the 5'-nucleotidase family.</text>
</comment>
<feature type="domain" description="Calcineurin-like phosphoesterase" evidence="7">
    <location>
        <begin position="92"/>
        <end position="305"/>
    </location>
</feature>
<feature type="domain" description="5'-Nucleotidase C-terminal" evidence="8">
    <location>
        <begin position="399"/>
        <end position="578"/>
    </location>
</feature>
<dbReference type="CDD" id="cd07409">
    <property type="entry name" value="MPP_CD73_N"/>
    <property type="match status" value="1"/>
</dbReference>
<dbReference type="SUPFAM" id="SSF55816">
    <property type="entry name" value="5'-nucleotidase (syn. UDP-sugar hydrolase), C-terminal domain"/>
    <property type="match status" value="1"/>
</dbReference>
<dbReference type="GO" id="GO:0016788">
    <property type="term" value="F:hydrolase activity, acting on ester bonds"/>
    <property type="evidence" value="ECO:0007669"/>
    <property type="project" value="InterPro"/>
</dbReference>
<dbReference type="Pfam" id="PF00149">
    <property type="entry name" value="Metallophos"/>
    <property type="match status" value="1"/>
</dbReference>
<keyword evidence="2" id="KW-0479">Metal-binding</keyword>
<name>A0A5C3KWA4_COPMA</name>
<gene>
    <name evidence="9" type="ORF">FA15DRAFT_669340</name>
</gene>
<dbReference type="InterPro" id="IPR006179">
    <property type="entry name" value="5_nucleotidase/apyrase"/>
</dbReference>
<feature type="signal peptide" evidence="6">
    <location>
        <begin position="1"/>
        <end position="24"/>
    </location>
</feature>
<feature type="chain" id="PRO_5023087408" evidence="6">
    <location>
        <begin position="25"/>
        <end position="622"/>
    </location>
</feature>
<dbReference type="FunFam" id="3.60.21.10:FF:000020">
    <property type="entry name" value="NT5E isoform 4"/>
    <property type="match status" value="1"/>
</dbReference>
<dbReference type="STRING" id="230819.A0A5C3KWA4"/>
<keyword evidence="5 6" id="KW-0378">Hydrolase</keyword>
<dbReference type="InterPro" id="IPR036907">
    <property type="entry name" value="5'-Nucleotdase_C_sf"/>
</dbReference>
<evidence type="ECO:0000259" key="7">
    <source>
        <dbReference type="Pfam" id="PF00149"/>
    </source>
</evidence>
<sequence>MKTFATLPSLALVLCLGLSTFANAEPNAVVVDHLVSRHYYGEPTPSLFKRTLDSISGRLWKRGSGFANGGSLTNSGKDERGRPRNRRNYELSFYHLNDVHAHLNEFRPSGSSCPDPSRGCIGGYPRIKALMDELRPTKGNSLFLNAGDEFQGTLFYTLYKGEAISSVLNQLGFDALTLGNHEFDDGDDLLAGFLANLTFPTISSNINTNNRKLARQLVPYKIWPEHGLAILAVTTETTKTISNPGEATTFENPVDAAKRTVRFLNRNHPHIKRIVALTHIGYAQDIELAKQTTGISLIIGGHSHTLLGDNATIPNAQGAYPTIVTNSIGEEVFVVTSYRWGEYLGYIDVEYDHSGHIVRYSGAPIHLNNSSPATLPEDPKLKTEVLKWQEGFEAFARTVVGFTELPLDQASCQAGECTLGDLTGDALAAISVSNATSPIGNHTAPPADLTFAGAIMNAGGIRAAIDGPGNVTLQNVLETFPFGNSAVELTFTGSQLWRIFEGIASKVNLDTQARIPSFVQVSSSIRLRVDANRPVGERLLSLSVANGEVIDGENGGNSEKRYIISTVDYLATGGDSFWVARTPAEFDTLGTVDEVLIAYLRAVGTVRYEIDGRIEVLGTIEP</sequence>
<dbReference type="PANTHER" id="PTHR11575:SF24">
    <property type="entry name" value="5'-NUCLEOTIDASE"/>
    <property type="match status" value="1"/>
</dbReference>
<evidence type="ECO:0000256" key="4">
    <source>
        <dbReference type="ARBA" id="ARBA00022741"/>
    </source>
</evidence>
<organism evidence="9 10">
    <name type="scientific">Coprinopsis marcescibilis</name>
    <name type="common">Agaric fungus</name>
    <name type="synonym">Psathyrella marcescibilis</name>
    <dbReference type="NCBI Taxonomy" id="230819"/>
    <lineage>
        <taxon>Eukaryota</taxon>
        <taxon>Fungi</taxon>
        <taxon>Dikarya</taxon>
        <taxon>Basidiomycota</taxon>
        <taxon>Agaricomycotina</taxon>
        <taxon>Agaricomycetes</taxon>
        <taxon>Agaricomycetidae</taxon>
        <taxon>Agaricales</taxon>
        <taxon>Agaricineae</taxon>
        <taxon>Psathyrellaceae</taxon>
        <taxon>Coprinopsis</taxon>
    </lineage>
</organism>
<protein>
    <submittedName>
        <fullName evidence="9">5'-nucleotidase</fullName>
    </submittedName>
</protein>
<evidence type="ECO:0000259" key="8">
    <source>
        <dbReference type="Pfam" id="PF02872"/>
    </source>
</evidence>
<evidence type="ECO:0000256" key="5">
    <source>
        <dbReference type="ARBA" id="ARBA00022801"/>
    </source>
</evidence>
<dbReference type="GO" id="GO:0046872">
    <property type="term" value="F:metal ion binding"/>
    <property type="evidence" value="ECO:0007669"/>
    <property type="project" value="UniProtKB-KW"/>
</dbReference>
<dbReference type="PROSITE" id="PS00786">
    <property type="entry name" value="5_NUCLEOTIDASE_2"/>
    <property type="match status" value="1"/>
</dbReference>
<dbReference type="PRINTS" id="PR01607">
    <property type="entry name" value="APYRASEFAMLY"/>
</dbReference>
<dbReference type="SUPFAM" id="SSF56300">
    <property type="entry name" value="Metallo-dependent phosphatases"/>
    <property type="match status" value="1"/>
</dbReference>
<dbReference type="InterPro" id="IPR004843">
    <property type="entry name" value="Calcineurin-like_PHP"/>
</dbReference>
<keyword evidence="3 6" id="KW-0732">Signal</keyword>